<dbReference type="InterPro" id="IPR015590">
    <property type="entry name" value="Aldehyde_DH_dom"/>
</dbReference>
<dbReference type="InterPro" id="IPR016163">
    <property type="entry name" value="Ald_DH_C"/>
</dbReference>
<evidence type="ECO:0000313" key="4">
    <source>
        <dbReference type="Proteomes" id="UP001431181"/>
    </source>
</evidence>
<organism evidence="3 4">
    <name type="scientific">Marinomonas rhodophyticola</name>
    <dbReference type="NCBI Taxonomy" id="2992803"/>
    <lineage>
        <taxon>Bacteria</taxon>
        <taxon>Pseudomonadati</taxon>
        <taxon>Pseudomonadota</taxon>
        <taxon>Gammaproteobacteria</taxon>
        <taxon>Oceanospirillales</taxon>
        <taxon>Oceanospirillaceae</taxon>
        <taxon>Marinomonas</taxon>
    </lineage>
</organism>
<proteinExistence type="predicted"/>
<dbReference type="InterPro" id="IPR016161">
    <property type="entry name" value="Ald_DH/histidinol_DH"/>
</dbReference>
<dbReference type="InterPro" id="IPR016162">
    <property type="entry name" value="Ald_DH_N"/>
</dbReference>
<evidence type="ECO:0000313" key="3">
    <source>
        <dbReference type="EMBL" id="MCW4628896.1"/>
    </source>
</evidence>
<gene>
    <name evidence="3" type="ORF">ONZ52_07865</name>
</gene>
<dbReference type="Pfam" id="PF00171">
    <property type="entry name" value="Aldedh"/>
    <property type="match status" value="1"/>
</dbReference>
<dbReference type="Gene3D" id="3.40.605.10">
    <property type="entry name" value="Aldehyde Dehydrogenase, Chain A, domain 1"/>
    <property type="match status" value="1"/>
</dbReference>
<dbReference type="SUPFAM" id="SSF53720">
    <property type="entry name" value="ALDH-like"/>
    <property type="match status" value="1"/>
</dbReference>
<dbReference type="PANTHER" id="PTHR43353:SF3">
    <property type="entry name" value="ALDEHYDE DEHYDROGENASE-RELATED"/>
    <property type="match status" value="1"/>
</dbReference>
<dbReference type="PANTHER" id="PTHR43353">
    <property type="entry name" value="SUCCINATE-SEMIALDEHYDE DEHYDROGENASE, MITOCHONDRIAL"/>
    <property type="match status" value="1"/>
</dbReference>
<protein>
    <submittedName>
        <fullName evidence="3">Aldehyde dehydrogenase family protein</fullName>
    </submittedName>
</protein>
<sequence length="118" mass="12439">MAQAIDKAIKRCNMPDGVFSLIQGGNRQVGQALVQHPLIKAVGFTGSLAGGRALFDLCAARPEPIPFFGELGSVNPMFVMPEAVKNRAEALGKGWAGSLTMGAGQFCTNHWNCGHVGQ</sequence>
<evidence type="ECO:0000259" key="2">
    <source>
        <dbReference type="Pfam" id="PF00171"/>
    </source>
</evidence>
<dbReference type="EMBL" id="JAPEUL010000006">
    <property type="protein sequence ID" value="MCW4628896.1"/>
    <property type="molecule type" value="Genomic_DNA"/>
</dbReference>
<dbReference type="InterPro" id="IPR050740">
    <property type="entry name" value="Aldehyde_DH_Superfamily"/>
</dbReference>
<dbReference type="RefSeq" id="WP_265218102.1">
    <property type="nucleotide sequence ID" value="NZ_JAPEUL010000006.1"/>
</dbReference>
<name>A0ABT3KEC5_9GAMM</name>
<dbReference type="Gene3D" id="3.40.309.10">
    <property type="entry name" value="Aldehyde Dehydrogenase, Chain A, domain 2"/>
    <property type="match status" value="1"/>
</dbReference>
<comment type="caution">
    <text evidence="3">The sequence shown here is derived from an EMBL/GenBank/DDBJ whole genome shotgun (WGS) entry which is preliminary data.</text>
</comment>
<feature type="domain" description="Aldehyde dehydrogenase" evidence="2">
    <location>
        <begin position="2"/>
        <end position="109"/>
    </location>
</feature>
<reference evidence="3" key="1">
    <citation type="submission" date="2022-11" db="EMBL/GenBank/DDBJ databases">
        <title>Marinomonas sp. nov., isolated from marine algae.</title>
        <authorList>
            <person name="Choi D.G."/>
            <person name="Kim J.M."/>
            <person name="Lee J.K."/>
            <person name="Baek J.H."/>
            <person name="Jeon C.O."/>
        </authorList>
    </citation>
    <scope>NUCLEOTIDE SEQUENCE</scope>
    <source>
        <strain evidence="3">KJ51-3</strain>
    </source>
</reference>
<keyword evidence="4" id="KW-1185">Reference proteome</keyword>
<dbReference type="Proteomes" id="UP001431181">
    <property type="component" value="Unassembled WGS sequence"/>
</dbReference>
<evidence type="ECO:0000256" key="1">
    <source>
        <dbReference type="ARBA" id="ARBA00023002"/>
    </source>
</evidence>
<accession>A0ABT3KEC5</accession>
<keyword evidence="1" id="KW-0560">Oxidoreductase</keyword>